<dbReference type="Pfam" id="PF07687">
    <property type="entry name" value="M20_dimer"/>
    <property type="match status" value="1"/>
</dbReference>
<keyword evidence="10 15" id="KW-0220">Diaminopimelate biosynthesis</keyword>
<dbReference type="PROSITE" id="PS00759">
    <property type="entry name" value="ARGE_DAPE_CPG2_2"/>
    <property type="match status" value="1"/>
</dbReference>
<dbReference type="GO" id="GO:0008777">
    <property type="term" value="F:acetylornithine deacetylase activity"/>
    <property type="evidence" value="ECO:0007669"/>
    <property type="project" value="TreeGrafter"/>
</dbReference>
<sequence>MPTADPALELTQELIRRPSVSPEDHGCLEIIAERLQVLGFRLERMPFGPVANLWTMHGEAAPLLCFAGHSDVVPSGPREEWKTDPFEPVVKDGILYGRGAADMKSGLAAMVTAAERFIQAHPRHNGTLAFLLTSDEEGPSVDGTRRVMSVLEARGQKIDWCVVGEPSSSEILGDTVKIGRRGSLSGKLTVHGVQGHVAYPHLADNPVHALAPALAELSCRTWDRGNEYFQPTTLQFSNLNAGTGAPNVIPGELRARFNVRFSTEQTVERLQNTITEILDRHQVNYTLEWFISGLPFFTPRGRLSEAVERAVREISGIEPQLSTTGGTSDGRFIAPTGAQVVELGVCNASIHKVNENVRVADIGTLSMMYERIMELLLTP</sequence>
<dbReference type="GO" id="GO:0008270">
    <property type="term" value="F:zinc ion binding"/>
    <property type="evidence" value="ECO:0007669"/>
    <property type="project" value="UniProtKB-UniRule"/>
</dbReference>
<dbReference type="STRING" id="465721.ACG33_09725"/>
<protein>
    <recommendedName>
        <fullName evidence="5 15">Succinyl-diaminopimelate desuccinylase</fullName>
        <shortName evidence="15">SDAP desuccinylase</shortName>
        <ecNumber evidence="4 15">3.5.1.18</ecNumber>
    </recommendedName>
    <alternativeName>
        <fullName evidence="13 15">N-succinyl-LL-2,6-diaminoheptanedioate amidohydrolase</fullName>
    </alternativeName>
</protein>
<dbReference type="FunFam" id="3.30.70.360:FF:000011">
    <property type="entry name" value="Succinyl-diaminopimelate desuccinylase"/>
    <property type="match status" value="1"/>
</dbReference>
<dbReference type="CDD" id="cd03891">
    <property type="entry name" value="M20_DapE_proteobac"/>
    <property type="match status" value="1"/>
</dbReference>
<evidence type="ECO:0000256" key="2">
    <source>
        <dbReference type="ARBA" id="ARBA00006746"/>
    </source>
</evidence>
<dbReference type="GO" id="GO:0009014">
    <property type="term" value="F:succinyl-diaminopimelate desuccinylase activity"/>
    <property type="evidence" value="ECO:0007669"/>
    <property type="project" value="UniProtKB-UniRule"/>
</dbReference>
<dbReference type="PATRIC" id="fig|465721.4.peg.2065"/>
<dbReference type="InterPro" id="IPR002933">
    <property type="entry name" value="Peptidase_M20"/>
</dbReference>
<dbReference type="InterPro" id="IPR050072">
    <property type="entry name" value="Peptidase_M20A"/>
</dbReference>
<evidence type="ECO:0000256" key="1">
    <source>
        <dbReference type="ARBA" id="ARBA00005130"/>
    </source>
</evidence>
<evidence type="ECO:0000256" key="12">
    <source>
        <dbReference type="ARBA" id="ARBA00023285"/>
    </source>
</evidence>
<dbReference type="GO" id="GO:0006526">
    <property type="term" value="P:L-arginine biosynthetic process"/>
    <property type="evidence" value="ECO:0007669"/>
    <property type="project" value="TreeGrafter"/>
</dbReference>
<dbReference type="PANTHER" id="PTHR43808:SF31">
    <property type="entry name" value="N-ACETYL-L-CITRULLINE DEACETYLASE"/>
    <property type="match status" value="1"/>
</dbReference>
<dbReference type="InterPro" id="IPR001261">
    <property type="entry name" value="ArgE/DapE_CS"/>
</dbReference>
<comment type="function">
    <text evidence="15">Catalyzes the hydrolysis of N-succinyl-L,L-diaminopimelic acid (SDAP), forming succinate and LL-2,6-diaminopimelate (DAP), an intermediate involved in the bacterial biosynthesis of lysine and meso-diaminopimelic acid, an essential component of bacterial cell walls.</text>
</comment>
<organism evidence="17 18">
    <name type="scientific">Steroidobacter denitrificans</name>
    <dbReference type="NCBI Taxonomy" id="465721"/>
    <lineage>
        <taxon>Bacteria</taxon>
        <taxon>Pseudomonadati</taxon>
        <taxon>Pseudomonadota</taxon>
        <taxon>Gammaproteobacteria</taxon>
        <taxon>Steroidobacterales</taxon>
        <taxon>Steroidobacteraceae</taxon>
        <taxon>Steroidobacter</taxon>
    </lineage>
</organism>
<dbReference type="KEGG" id="sdf:ACG33_09725"/>
<comment type="similarity">
    <text evidence="2 15">Belongs to the peptidase M20A family. DapE subfamily.</text>
</comment>
<comment type="cofactor">
    <cofactor evidence="15">
        <name>Zn(2+)</name>
        <dbReference type="ChEBI" id="CHEBI:29105"/>
    </cofactor>
    <cofactor evidence="15">
        <name>Co(2+)</name>
        <dbReference type="ChEBI" id="CHEBI:48828"/>
    </cofactor>
    <text evidence="15">Binds 2 Zn(2+) or Co(2+) ions per subunit.</text>
</comment>
<feature type="binding site" evidence="15">
    <location>
        <position position="351"/>
    </location>
    <ligand>
        <name>Zn(2+)</name>
        <dbReference type="ChEBI" id="CHEBI:29105"/>
        <label>2</label>
    </ligand>
</feature>
<keyword evidence="12 15" id="KW-0170">Cobalt</keyword>
<comment type="catalytic activity">
    <reaction evidence="14 15">
        <text>N-succinyl-(2S,6S)-2,6-diaminopimelate + H2O = (2S,6S)-2,6-diaminopimelate + succinate</text>
        <dbReference type="Rhea" id="RHEA:22608"/>
        <dbReference type="ChEBI" id="CHEBI:15377"/>
        <dbReference type="ChEBI" id="CHEBI:30031"/>
        <dbReference type="ChEBI" id="CHEBI:57609"/>
        <dbReference type="ChEBI" id="CHEBI:58087"/>
        <dbReference type="EC" id="3.5.1.18"/>
    </reaction>
</comment>
<evidence type="ECO:0000256" key="13">
    <source>
        <dbReference type="ARBA" id="ARBA00031891"/>
    </source>
</evidence>
<gene>
    <name evidence="15" type="primary">dapE</name>
    <name evidence="17" type="ORF">ACG33_09725</name>
</gene>
<feature type="binding site" evidence="15">
    <location>
        <position position="102"/>
    </location>
    <ligand>
        <name>Zn(2+)</name>
        <dbReference type="ChEBI" id="CHEBI:29105"/>
        <label>1</label>
    </ligand>
</feature>
<comment type="pathway">
    <text evidence="1 15">Amino-acid biosynthesis; L-lysine biosynthesis via DAP pathway; LL-2,6-diaminopimelate from (S)-tetrahydrodipicolinate (succinylase route): step 3/3.</text>
</comment>
<evidence type="ECO:0000313" key="18">
    <source>
        <dbReference type="Proteomes" id="UP000070250"/>
    </source>
</evidence>
<keyword evidence="6 15" id="KW-0028">Amino-acid biosynthesis</keyword>
<dbReference type="PANTHER" id="PTHR43808">
    <property type="entry name" value="ACETYLORNITHINE DEACETYLASE"/>
    <property type="match status" value="1"/>
</dbReference>
<dbReference type="InterPro" id="IPR011650">
    <property type="entry name" value="Peptidase_M20_dimer"/>
</dbReference>
<evidence type="ECO:0000256" key="8">
    <source>
        <dbReference type="ARBA" id="ARBA00022801"/>
    </source>
</evidence>
<dbReference type="GO" id="GO:0009089">
    <property type="term" value="P:lysine biosynthetic process via diaminopimelate"/>
    <property type="evidence" value="ECO:0007669"/>
    <property type="project" value="UniProtKB-UniRule"/>
</dbReference>
<dbReference type="FunFam" id="3.40.630.10:FF:000005">
    <property type="entry name" value="Succinyl-diaminopimelate desuccinylase"/>
    <property type="match status" value="1"/>
</dbReference>
<evidence type="ECO:0000256" key="14">
    <source>
        <dbReference type="ARBA" id="ARBA00051301"/>
    </source>
</evidence>
<evidence type="ECO:0000256" key="11">
    <source>
        <dbReference type="ARBA" id="ARBA00023154"/>
    </source>
</evidence>
<feature type="binding site" evidence="15">
    <location>
        <position position="102"/>
    </location>
    <ligand>
        <name>Zn(2+)</name>
        <dbReference type="ChEBI" id="CHEBI:29105"/>
        <label>2</label>
    </ligand>
</feature>
<feature type="domain" description="Peptidase M20 dimerisation" evidence="16">
    <location>
        <begin position="178"/>
        <end position="285"/>
    </location>
</feature>
<keyword evidence="8 15" id="KW-0378">Hydrolase</keyword>
<reference evidence="17 18" key="1">
    <citation type="submission" date="2015-06" db="EMBL/GenBank/DDBJ databases">
        <title>A Comprehensive Approach to Explore the Metabolic and Phylogenetic Diversity of Bacterial Steroid Degradation in the Environment: Testosterone as an Example.</title>
        <authorList>
            <person name="Yang F.-C."/>
            <person name="Chen Y.-L."/>
            <person name="Yu C.-P."/>
            <person name="Tang S.-L."/>
            <person name="Wang P.-H."/>
            <person name="Ismail W."/>
            <person name="Wang C.-H."/>
            <person name="Yang C.-Y."/>
            <person name="Chiang Y.-R."/>
        </authorList>
    </citation>
    <scope>NUCLEOTIDE SEQUENCE [LARGE SCALE GENOMIC DNA]</scope>
    <source>
        <strain evidence="17 18">DSM 18526</strain>
    </source>
</reference>
<dbReference type="EC" id="3.5.1.18" evidence="4 15"/>
<feature type="binding site" evidence="15">
    <location>
        <position position="165"/>
    </location>
    <ligand>
        <name>Zn(2+)</name>
        <dbReference type="ChEBI" id="CHEBI:29105"/>
        <label>1</label>
    </ligand>
</feature>
<dbReference type="NCBIfam" id="NF009557">
    <property type="entry name" value="PRK13009.1"/>
    <property type="match status" value="1"/>
</dbReference>
<keyword evidence="7 15" id="KW-0479">Metal-binding</keyword>
<dbReference type="Gene3D" id="3.40.630.10">
    <property type="entry name" value="Zn peptidases"/>
    <property type="match status" value="2"/>
</dbReference>
<evidence type="ECO:0000259" key="16">
    <source>
        <dbReference type="Pfam" id="PF07687"/>
    </source>
</evidence>
<feature type="binding site" evidence="15">
    <location>
        <position position="69"/>
    </location>
    <ligand>
        <name>Zn(2+)</name>
        <dbReference type="ChEBI" id="CHEBI:29105"/>
        <label>1</label>
    </ligand>
</feature>
<dbReference type="UniPathway" id="UPA00034">
    <property type="reaction ID" value="UER00021"/>
</dbReference>
<dbReference type="OrthoDB" id="9809784at2"/>
<evidence type="ECO:0000256" key="3">
    <source>
        <dbReference type="ARBA" id="ARBA00011738"/>
    </source>
</evidence>
<feature type="active site" description="Proton acceptor" evidence="15">
    <location>
        <position position="136"/>
    </location>
</feature>
<dbReference type="InterPro" id="IPR036264">
    <property type="entry name" value="Bact_exopeptidase_dim_dom"/>
</dbReference>
<dbReference type="RefSeq" id="WP_066920756.1">
    <property type="nucleotide sequence ID" value="NZ_CP011971.1"/>
</dbReference>
<evidence type="ECO:0000313" key="17">
    <source>
        <dbReference type="EMBL" id="AMN47370.1"/>
    </source>
</evidence>
<keyword evidence="18" id="KW-1185">Reference proteome</keyword>
<dbReference type="EMBL" id="CP011971">
    <property type="protein sequence ID" value="AMN47370.1"/>
    <property type="molecule type" value="Genomic_DNA"/>
</dbReference>
<evidence type="ECO:0000256" key="9">
    <source>
        <dbReference type="ARBA" id="ARBA00022833"/>
    </source>
</evidence>
<evidence type="ECO:0000256" key="10">
    <source>
        <dbReference type="ARBA" id="ARBA00022915"/>
    </source>
</evidence>
<dbReference type="SUPFAM" id="SSF53187">
    <property type="entry name" value="Zn-dependent exopeptidases"/>
    <property type="match status" value="1"/>
</dbReference>
<dbReference type="Proteomes" id="UP000070250">
    <property type="component" value="Chromosome"/>
</dbReference>
<evidence type="ECO:0000256" key="15">
    <source>
        <dbReference type="HAMAP-Rule" id="MF_01690"/>
    </source>
</evidence>
<feature type="binding site" evidence="15">
    <location>
        <position position="137"/>
    </location>
    <ligand>
        <name>Zn(2+)</name>
        <dbReference type="ChEBI" id="CHEBI:29105"/>
        <label>2</label>
    </ligand>
</feature>
<keyword evidence="11 15" id="KW-0457">Lysine biosynthesis</keyword>
<comment type="subunit">
    <text evidence="3 15">Homodimer.</text>
</comment>
<evidence type="ECO:0000256" key="7">
    <source>
        <dbReference type="ARBA" id="ARBA00022723"/>
    </source>
</evidence>
<dbReference type="Pfam" id="PF01546">
    <property type="entry name" value="Peptidase_M20"/>
    <property type="match status" value="1"/>
</dbReference>
<feature type="active site" evidence="15">
    <location>
        <position position="71"/>
    </location>
</feature>
<keyword evidence="9 15" id="KW-0862">Zinc</keyword>
<proteinExistence type="inferred from homology"/>
<dbReference type="NCBIfam" id="TIGR01246">
    <property type="entry name" value="dapE_proteo"/>
    <property type="match status" value="1"/>
</dbReference>
<evidence type="ECO:0000256" key="4">
    <source>
        <dbReference type="ARBA" id="ARBA00011921"/>
    </source>
</evidence>
<dbReference type="InterPro" id="IPR005941">
    <property type="entry name" value="DapE_proteobac"/>
</dbReference>
<evidence type="ECO:0000256" key="6">
    <source>
        <dbReference type="ARBA" id="ARBA00022605"/>
    </source>
</evidence>
<dbReference type="GO" id="GO:0050897">
    <property type="term" value="F:cobalt ion binding"/>
    <property type="evidence" value="ECO:0007669"/>
    <property type="project" value="UniProtKB-UniRule"/>
</dbReference>
<dbReference type="AlphaFoldDB" id="A0A127FCH6"/>
<accession>A0A127FCH6</accession>
<dbReference type="HAMAP" id="MF_01690">
    <property type="entry name" value="DapE"/>
    <property type="match status" value="1"/>
</dbReference>
<dbReference type="GO" id="GO:0019877">
    <property type="term" value="P:diaminopimelate biosynthetic process"/>
    <property type="evidence" value="ECO:0007669"/>
    <property type="project" value="UniProtKB-UniRule"/>
</dbReference>
<name>A0A127FCH6_STEDE</name>
<dbReference type="SUPFAM" id="SSF55031">
    <property type="entry name" value="Bacterial exopeptidase dimerisation domain"/>
    <property type="match status" value="1"/>
</dbReference>
<evidence type="ECO:0000256" key="5">
    <source>
        <dbReference type="ARBA" id="ARBA00022391"/>
    </source>
</evidence>